<reference evidence="6" key="1">
    <citation type="submission" date="2023-07" db="EMBL/GenBank/DDBJ databases">
        <authorList>
            <consortium name="CYATHOMIX"/>
        </authorList>
    </citation>
    <scope>NUCLEOTIDE SEQUENCE</scope>
    <source>
        <strain evidence="6">N/A</strain>
    </source>
</reference>
<dbReference type="InterPro" id="IPR051883">
    <property type="entry name" value="AQP11/12_channel"/>
</dbReference>
<feature type="transmembrane region" description="Helical" evidence="5">
    <location>
        <begin position="70"/>
        <end position="92"/>
    </location>
</feature>
<evidence type="ECO:0000256" key="1">
    <source>
        <dbReference type="ARBA" id="ARBA00004141"/>
    </source>
</evidence>
<dbReference type="Proteomes" id="UP001176961">
    <property type="component" value="Unassembled WGS sequence"/>
</dbReference>
<feature type="transmembrane region" description="Helical" evidence="5">
    <location>
        <begin position="192"/>
        <end position="209"/>
    </location>
</feature>
<dbReference type="SUPFAM" id="SSF81338">
    <property type="entry name" value="Aquaporin-like"/>
    <property type="match status" value="1"/>
</dbReference>
<gene>
    <name evidence="6" type="ORF">CYNAS_LOCUS11727</name>
</gene>
<dbReference type="EMBL" id="CATQJL010000223">
    <property type="protein sequence ID" value="CAJ0599744.1"/>
    <property type="molecule type" value="Genomic_DNA"/>
</dbReference>
<protein>
    <recommendedName>
        <fullName evidence="5">Aquaporin</fullName>
    </recommendedName>
</protein>
<proteinExistence type="inferred from homology"/>
<accession>A0AA36GX55</accession>
<dbReference type="PIRSF" id="PIRSF017529">
    <property type="entry name" value="Aquaporin_11/12"/>
    <property type="match status" value="1"/>
</dbReference>
<dbReference type="InterPro" id="IPR016697">
    <property type="entry name" value="Aquaporin_11/12"/>
</dbReference>
<dbReference type="GO" id="GO:0005737">
    <property type="term" value="C:cytoplasm"/>
    <property type="evidence" value="ECO:0007669"/>
    <property type="project" value="TreeGrafter"/>
</dbReference>
<comment type="subcellular location">
    <subcellularLocation>
        <location evidence="1">Membrane</location>
        <topology evidence="1">Multi-pass membrane protein</topology>
    </subcellularLocation>
</comment>
<keyword evidence="3 5" id="KW-1133">Transmembrane helix</keyword>
<evidence type="ECO:0000256" key="2">
    <source>
        <dbReference type="ARBA" id="ARBA00022692"/>
    </source>
</evidence>
<evidence type="ECO:0000256" key="5">
    <source>
        <dbReference type="PIRNR" id="PIRNR017529"/>
    </source>
</evidence>
<keyword evidence="7" id="KW-1185">Reference proteome</keyword>
<sequence length="271" mass="30438">MPDIMSAGPLAAAVCYYGAVLGTAELSRRILDKTMSKKTSFHRFLIELIGTAQICTCVFENALIVQHYGVSSYFIATTILGFFYSSTGRGSYNTPLTPIEMLYYREIRLSRFLLYLLAEIMGGAMAWHIARTLWFHSLQYSQAHMEMFVNSQNMCSIVHQRDFLIVLAYEIGGCFAMRSVISRLPADTQKYLAPAFTASLFSFAILFIGDSGLDPIVASSLFFGCNGLSAQWFILLYWVCPVVGWMLGAYIDRRPPKSPKKLKRAAKKKSE</sequence>
<feature type="transmembrane region" description="Helical" evidence="5">
    <location>
        <begin position="6"/>
        <end position="24"/>
    </location>
</feature>
<feature type="transmembrane region" description="Helical" evidence="5">
    <location>
        <begin position="163"/>
        <end position="180"/>
    </location>
</feature>
<name>A0AA36GX55_CYLNA</name>
<evidence type="ECO:0000256" key="4">
    <source>
        <dbReference type="ARBA" id="ARBA00023136"/>
    </source>
</evidence>
<feature type="transmembrane region" description="Helical" evidence="5">
    <location>
        <begin position="229"/>
        <end position="251"/>
    </location>
</feature>
<dbReference type="AlphaFoldDB" id="A0AA36GX55"/>
<dbReference type="GO" id="GO:0016020">
    <property type="term" value="C:membrane"/>
    <property type="evidence" value="ECO:0007669"/>
    <property type="project" value="UniProtKB-SubCell"/>
</dbReference>
<dbReference type="Gene3D" id="1.20.1080.10">
    <property type="entry name" value="Glycerol uptake facilitator protein"/>
    <property type="match status" value="1"/>
</dbReference>
<feature type="transmembrane region" description="Helical" evidence="5">
    <location>
        <begin position="112"/>
        <end position="130"/>
    </location>
</feature>
<organism evidence="6 7">
    <name type="scientific">Cylicocyclus nassatus</name>
    <name type="common">Nematode worm</name>
    <dbReference type="NCBI Taxonomy" id="53992"/>
    <lineage>
        <taxon>Eukaryota</taxon>
        <taxon>Metazoa</taxon>
        <taxon>Ecdysozoa</taxon>
        <taxon>Nematoda</taxon>
        <taxon>Chromadorea</taxon>
        <taxon>Rhabditida</taxon>
        <taxon>Rhabditina</taxon>
        <taxon>Rhabditomorpha</taxon>
        <taxon>Strongyloidea</taxon>
        <taxon>Strongylidae</taxon>
        <taxon>Cylicocyclus</taxon>
    </lineage>
</organism>
<evidence type="ECO:0000313" key="7">
    <source>
        <dbReference type="Proteomes" id="UP001176961"/>
    </source>
</evidence>
<keyword evidence="4 5" id="KW-0472">Membrane</keyword>
<dbReference type="InterPro" id="IPR023271">
    <property type="entry name" value="Aquaporin-like"/>
</dbReference>
<evidence type="ECO:0000313" key="6">
    <source>
        <dbReference type="EMBL" id="CAJ0599744.1"/>
    </source>
</evidence>
<feature type="transmembrane region" description="Helical" evidence="5">
    <location>
        <begin position="44"/>
        <end position="64"/>
    </location>
</feature>
<dbReference type="GO" id="GO:0015267">
    <property type="term" value="F:channel activity"/>
    <property type="evidence" value="ECO:0007669"/>
    <property type="project" value="TreeGrafter"/>
</dbReference>
<comment type="similarity">
    <text evidence="5">Belongs to the MIP/aquaporin (TC 1.A.8) family.</text>
</comment>
<dbReference type="PANTHER" id="PTHR21191">
    <property type="entry name" value="AQUAPORIN"/>
    <property type="match status" value="1"/>
</dbReference>
<dbReference type="PANTHER" id="PTHR21191:SF2">
    <property type="entry name" value="AQUAPORIN"/>
    <property type="match status" value="1"/>
</dbReference>
<keyword evidence="2 5" id="KW-0812">Transmembrane</keyword>
<comment type="caution">
    <text evidence="6">The sequence shown here is derived from an EMBL/GenBank/DDBJ whole genome shotgun (WGS) entry which is preliminary data.</text>
</comment>
<evidence type="ECO:0000256" key="3">
    <source>
        <dbReference type="ARBA" id="ARBA00022989"/>
    </source>
</evidence>